<organism evidence="1 2">
    <name type="scientific">Ficus carica</name>
    <name type="common">Common fig</name>
    <dbReference type="NCBI Taxonomy" id="3494"/>
    <lineage>
        <taxon>Eukaryota</taxon>
        <taxon>Viridiplantae</taxon>
        <taxon>Streptophyta</taxon>
        <taxon>Embryophyta</taxon>
        <taxon>Tracheophyta</taxon>
        <taxon>Spermatophyta</taxon>
        <taxon>Magnoliopsida</taxon>
        <taxon>eudicotyledons</taxon>
        <taxon>Gunneridae</taxon>
        <taxon>Pentapetalae</taxon>
        <taxon>rosids</taxon>
        <taxon>fabids</taxon>
        <taxon>Rosales</taxon>
        <taxon>Moraceae</taxon>
        <taxon>Ficeae</taxon>
        <taxon>Ficus</taxon>
    </lineage>
</organism>
<reference evidence="1" key="1">
    <citation type="submission" date="2023-07" db="EMBL/GenBank/DDBJ databases">
        <title>draft genome sequence of fig (Ficus carica).</title>
        <authorList>
            <person name="Takahashi T."/>
            <person name="Nishimura K."/>
        </authorList>
    </citation>
    <scope>NUCLEOTIDE SEQUENCE</scope>
</reference>
<sequence>MATQVSRRLRRDSKTKIGEIESLLAEIPFSVLSLSVSRGCSTEDAAVAIWPSSPVPDLNSLRRPIDISRWQSRPRSRRSNSVGSWNRHGGGGYCSYLAFRSTLRWRRRRSSRAVGTSAATAVVNNPSVSSASDEIVVGGDGLKI</sequence>
<comment type="caution">
    <text evidence="1">The sequence shown here is derived from an EMBL/GenBank/DDBJ whole genome shotgun (WGS) entry which is preliminary data.</text>
</comment>
<accession>A0AA88DET3</accession>
<dbReference type="EMBL" id="BTGU01000005">
    <property type="protein sequence ID" value="GMN35754.1"/>
    <property type="molecule type" value="Genomic_DNA"/>
</dbReference>
<dbReference type="AlphaFoldDB" id="A0AA88DET3"/>
<keyword evidence="2" id="KW-1185">Reference proteome</keyword>
<evidence type="ECO:0000313" key="2">
    <source>
        <dbReference type="Proteomes" id="UP001187192"/>
    </source>
</evidence>
<gene>
    <name evidence="1" type="ORF">TIFTF001_005494</name>
</gene>
<dbReference type="Proteomes" id="UP001187192">
    <property type="component" value="Unassembled WGS sequence"/>
</dbReference>
<proteinExistence type="predicted"/>
<evidence type="ECO:0000313" key="1">
    <source>
        <dbReference type="EMBL" id="GMN35754.1"/>
    </source>
</evidence>
<name>A0AA88DET3_FICCA</name>
<protein>
    <submittedName>
        <fullName evidence="1">Uncharacterized protein</fullName>
    </submittedName>
</protein>